<dbReference type="AlphaFoldDB" id="A0A7J9CWG6"/>
<organism evidence="1 2">
    <name type="scientific">Gossypium gossypioides</name>
    <name type="common">Mexican cotton</name>
    <name type="synonym">Selera gossypioides</name>
    <dbReference type="NCBI Taxonomy" id="34282"/>
    <lineage>
        <taxon>Eukaryota</taxon>
        <taxon>Viridiplantae</taxon>
        <taxon>Streptophyta</taxon>
        <taxon>Embryophyta</taxon>
        <taxon>Tracheophyta</taxon>
        <taxon>Spermatophyta</taxon>
        <taxon>Magnoliopsida</taxon>
        <taxon>eudicotyledons</taxon>
        <taxon>Gunneridae</taxon>
        <taxon>Pentapetalae</taxon>
        <taxon>rosids</taxon>
        <taxon>malvids</taxon>
        <taxon>Malvales</taxon>
        <taxon>Malvaceae</taxon>
        <taxon>Malvoideae</taxon>
        <taxon>Gossypium</taxon>
    </lineage>
</organism>
<name>A0A7J9CWG6_GOSGO</name>
<dbReference type="Proteomes" id="UP000593579">
    <property type="component" value="Unassembled WGS sequence"/>
</dbReference>
<sequence>MLLVGWKHLQLILRLENPLLLIPKVLSGVRENNQLL</sequence>
<protein>
    <submittedName>
        <fullName evidence="1">Uncharacterized protein</fullName>
    </submittedName>
</protein>
<proteinExistence type="predicted"/>
<accession>A0A7J9CWG6</accession>
<evidence type="ECO:0000313" key="1">
    <source>
        <dbReference type="EMBL" id="MBA0752870.1"/>
    </source>
</evidence>
<evidence type="ECO:0000313" key="2">
    <source>
        <dbReference type="Proteomes" id="UP000593579"/>
    </source>
</evidence>
<reference evidence="1 2" key="1">
    <citation type="journal article" date="2019" name="Genome Biol. Evol.">
        <title>Insights into the evolution of the New World diploid cottons (Gossypium, subgenus Houzingenia) based on genome sequencing.</title>
        <authorList>
            <person name="Grover C.E."/>
            <person name="Arick M.A. 2nd"/>
            <person name="Thrash A."/>
            <person name="Conover J.L."/>
            <person name="Sanders W.S."/>
            <person name="Peterson D.G."/>
            <person name="Frelichowski J.E."/>
            <person name="Scheffler J.A."/>
            <person name="Scheffler B.E."/>
            <person name="Wendel J.F."/>
        </authorList>
    </citation>
    <scope>NUCLEOTIDE SEQUENCE [LARGE SCALE GENOMIC DNA]</scope>
    <source>
        <strain evidence="1">5</strain>
        <tissue evidence="1">Leaf</tissue>
    </source>
</reference>
<comment type="caution">
    <text evidence="1">The sequence shown here is derived from an EMBL/GenBank/DDBJ whole genome shotgun (WGS) entry which is preliminary data.</text>
</comment>
<dbReference type="EMBL" id="JABEZY010000039">
    <property type="protein sequence ID" value="MBA0752870.1"/>
    <property type="molecule type" value="Genomic_DNA"/>
</dbReference>
<keyword evidence="2" id="KW-1185">Reference proteome</keyword>
<gene>
    <name evidence="1" type="ORF">Gogos_005553</name>
</gene>